<accession>A0A9J6ZNK0</accession>
<keyword evidence="2" id="KW-1185">Reference proteome</keyword>
<name>A0A9J6ZNK0_9BACT</name>
<dbReference type="RefSeq" id="WP_250723395.1">
    <property type="nucleotide sequence ID" value="NZ_CP098400.1"/>
</dbReference>
<proteinExistence type="predicted"/>
<dbReference type="Proteomes" id="UP001056426">
    <property type="component" value="Chromosome"/>
</dbReference>
<evidence type="ECO:0000313" key="1">
    <source>
        <dbReference type="EMBL" id="URW79476.1"/>
    </source>
</evidence>
<reference evidence="1" key="2">
    <citation type="submission" date="2022-06" db="EMBL/GenBank/DDBJ databases">
        <title>Xiashengella guii gen. nov. sp. nov., a bacterium isolated form anaerobic digestion tank.</title>
        <authorList>
            <person name="Huang H."/>
        </authorList>
    </citation>
    <scope>NUCLEOTIDE SEQUENCE</scope>
    <source>
        <strain evidence="1">Ai-910</strain>
    </source>
</reference>
<dbReference type="KEGG" id="alkq:M9189_11500"/>
<dbReference type="AlphaFoldDB" id="A0A9J6ZNK0"/>
<sequence>MTQFLIVLGMAVIFVGLAFAGLAIKAAIKKGSQLTTCSGGSTDGICGCGSNASSCSTATE</sequence>
<protein>
    <submittedName>
        <fullName evidence="1">Uncharacterized protein</fullName>
    </submittedName>
</protein>
<gene>
    <name evidence="1" type="ORF">M9189_11500</name>
</gene>
<evidence type="ECO:0000313" key="2">
    <source>
        <dbReference type="Proteomes" id="UP001056426"/>
    </source>
</evidence>
<reference evidence="1" key="1">
    <citation type="submission" date="2022-05" db="EMBL/GenBank/DDBJ databases">
        <authorList>
            <person name="Sun X."/>
        </authorList>
    </citation>
    <scope>NUCLEOTIDE SEQUENCE</scope>
    <source>
        <strain evidence="1">Ai-910</strain>
    </source>
</reference>
<dbReference type="EMBL" id="CP098400">
    <property type="protein sequence ID" value="URW79476.1"/>
    <property type="molecule type" value="Genomic_DNA"/>
</dbReference>
<organism evidence="1 2">
    <name type="scientific">Xiashengella succiniciproducens</name>
    <dbReference type="NCBI Taxonomy" id="2949635"/>
    <lineage>
        <taxon>Bacteria</taxon>
        <taxon>Pseudomonadati</taxon>
        <taxon>Bacteroidota</taxon>
        <taxon>Bacteroidia</taxon>
        <taxon>Marinilabiliales</taxon>
        <taxon>Marinilabiliaceae</taxon>
        <taxon>Xiashengella</taxon>
    </lineage>
</organism>